<dbReference type="Proteomes" id="UP000784294">
    <property type="component" value="Unassembled WGS sequence"/>
</dbReference>
<protein>
    <submittedName>
        <fullName evidence="1">Uncharacterized protein</fullName>
    </submittedName>
</protein>
<comment type="caution">
    <text evidence="1">The sequence shown here is derived from an EMBL/GenBank/DDBJ whole genome shotgun (WGS) entry which is preliminary data.</text>
</comment>
<dbReference type="EMBL" id="CAAALY010057354">
    <property type="protein sequence ID" value="VEL22604.1"/>
    <property type="molecule type" value="Genomic_DNA"/>
</dbReference>
<dbReference type="AlphaFoldDB" id="A0A448WXB4"/>
<evidence type="ECO:0000313" key="1">
    <source>
        <dbReference type="EMBL" id="VEL22604.1"/>
    </source>
</evidence>
<evidence type="ECO:0000313" key="2">
    <source>
        <dbReference type="Proteomes" id="UP000784294"/>
    </source>
</evidence>
<accession>A0A448WXB4</accession>
<proteinExistence type="predicted"/>
<reference evidence="1" key="1">
    <citation type="submission" date="2018-11" db="EMBL/GenBank/DDBJ databases">
        <authorList>
            <consortium name="Pathogen Informatics"/>
        </authorList>
    </citation>
    <scope>NUCLEOTIDE SEQUENCE</scope>
</reference>
<sequence length="165" mass="18075">MPSSNTVTSPDLLEEDSILLSNLRFPYYHPLGHMHILPADPLNSTTYPSESRLHIGLATWSLPDKAYSEANRQSSLSFVPATAESETTSQLLTLDKPDVPFSNDVKDAIHATLPFFHGVVAATPSPPLLLLDSNRSALECLMRVLQQGWMAILVGPVNSGNHYTH</sequence>
<organism evidence="1 2">
    <name type="scientific">Protopolystoma xenopodis</name>
    <dbReference type="NCBI Taxonomy" id="117903"/>
    <lineage>
        <taxon>Eukaryota</taxon>
        <taxon>Metazoa</taxon>
        <taxon>Spiralia</taxon>
        <taxon>Lophotrochozoa</taxon>
        <taxon>Platyhelminthes</taxon>
        <taxon>Monogenea</taxon>
        <taxon>Polyopisthocotylea</taxon>
        <taxon>Polystomatidea</taxon>
        <taxon>Polystomatidae</taxon>
        <taxon>Protopolystoma</taxon>
    </lineage>
</organism>
<keyword evidence="2" id="KW-1185">Reference proteome</keyword>
<name>A0A448WXB4_9PLAT</name>
<gene>
    <name evidence="1" type="ORF">PXEA_LOCUS16044</name>
</gene>